<dbReference type="Gene3D" id="4.10.240.10">
    <property type="entry name" value="Zn(2)-C6 fungal-type DNA-binding domain"/>
    <property type="match status" value="1"/>
</dbReference>
<evidence type="ECO:0000256" key="3">
    <source>
        <dbReference type="ARBA" id="ARBA00023015"/>
    </source>
</evidence>
<protein>
    <recommendedName>
        <fullName evidence="8">Zn(2)-C6 fungal-type domain-containing protein</fullName>
    </recommendedName>
</protein>
<keyword evidence="4" id="KW-0238">DNA-binding</keyword>
<keyword evidence="3" id="KW-0805">Transcription regulation</keyword>
<dbReference type="InterPro" id="IPR036864">
    <property type="entry name" value="Zn2-C6_fun-type_DNA-bd_sf"/>
</dbReference>
<dbReference type="PANTHER" id="PTHR36206:SF13">
    <property type="entry name" value="TRANSCRIPTIONAL REGULATORY PROTEIN MOC3"/>
    <property type="match status" value="1"/>
</dbReference>
<feature type="region of interest" description="Disordered" evidence="7">
    <location>
        <begin position="1"/>
        <end position="147"/>
    </location>
</feature>
<keyword evidence="1" id="KW-0479">Metal-binding</keyword>
<dbReference type="InterPro" id="IPR052360">
    <property type="entry name" value="Transcr_Regulatory_Proteins"/>
</dbReference>
<comment type="caution">
    <text evidence="9">The sequence shown here is derived from an EMBL/GenBank/DDBJ whole genome shotgun (WGS) entry which is preliminary data.</text>
</comment>
<dbReference type="EMBL" id="JAGPYM010000002">
    <property type="protein sequence ID" value="KAH6898537.1"/>
    <property type="molecule type" value="Genomic_DNA"/>
</dbReference>
<evidence type="ECO:0000256" key="5">
    <source>
        <dbReference type="ARBA" id="ARBA00023163"/>
    </source>
</evidence>
<dbReference type="InterPro" id="IPR001138">
    <property type="entry name" value="Zn2Cys6_DnaBD"/>
</dbReference>
<feature type="compositionally biased region" description="Polar residues" evidence="7">
    <location>
        <begin position="119"/>
        <end position="131"/>
    </location>
</feature>
<evidence type="ECO:0000313" key="9">
    <source>
        <dbReference type="EMBL" id="KAH6898537.1"/>
    </source>
</evidence>
<keyword evidence="5" id="KW-0804">Transcription</keyword>
<feature type="compositionally biased region" description="Pro residues" evidence="7">
    <location>
        <begin position="334"/>
        <end position="350"/>
    </location>
</feature>
<evidence type="ECO:0000256" key="4">
    <source>
        <dbReference type="ARBA" id="ARBA00023125"/>
    </source>
</evidence>
<evidence type="ECO:0000313" key="10">
    <source>
        <dbReference type="Proteomes" id="UP000777438"/>
    </source>
</evidence>
<accession>A0A9P8WIE4</accession>
<dbReference type="GO" id="GO:0000981">
    <property type="term" value="F:DNA-binding transcription factor activity, RNA polymerase II-specific"/>
    <property type="evidence" value="ECO:0007669"/>
    <property type="project" value="InterPro"/>
</dbReference>
<evidence type="ECO:0000256" key="2">
    <source>
        <dbReference type="ARBA" id="ARBA00022833"/>
    </source>
</evidence>
<keyword evidence="2" id="KW-0862">Zinc</keyword>
<dbReference type="PROSITE" id="PS00463">
    <property type="entry name" value="ZN2_CY6_FUNGAL_1"/>
    <property type="match status" value="1"/>
</dbReference>
<feature type="compositionally biased region" description="Polar residues" evidence="7">
    <location>
        <begin position="352"/>
        <end position="390"/>
    </location>
</feature>
<evidence type="ECO:0000256" key="1">
    <source>
        <dbReference type="ARBA" id="ARBA00022723"/>
    </source>
</evidence>
<dbReference type="Pfam" id="PF00172">
    <property type="entry name" value="Zn_clus"/>
    <property type="match status" value="1"/>
</dbReference>
<keyword evidence="6" id="KW-0539">Nucleus</keyword>
<sequence>MAQGDHAQSHDSANISSAQESTDTSSSVPAVVSVSAAATATTTATPSPATSTAPLPSATSSISSTLAAPVDAPSAVSPELLSAPTTTPEPPTASTATTLASQPAAPQQNGDSRAAEPEPSQTPDTEMSSQHPGAPHGQPVSYPGPANPYPSAVGVSAAHYASYPAVSQPTDNYRPSPISVGSSVMSLPSMRTIDSMPQPPGPPGAGPQAMSMGMPMAPVQAGVPFYGHHNMALVSGYGLPSDPMARYALPHDPRLLTRGAKKEIKRRTKTGCLTCRKRRIKCDETHPTCNNCKKSKRECLGYDPIFRQQPGNPTASHIQPAPSSQPTTPSVPSSLPPAIPSSLPSNPPPTARATNSYGNQPSMLPSSYAPSHVSTTSPSLPAPYSQNSIGKQPAPGYPAEAESRYEYASAIDPALQTLPSMNQDNSRLLDHEAFVDNSLHLRAKMKLDKIIDQLGPAPPLPQGAPNEDMLKEMAKVYYEIYAPGLSQFLETNWYYIMVDGKTETFPSKNARLLELMAAFLKVLEAVKANDHTQMASSGILETRIVWELACLPYHHMSTSPEAGNNQEGVPDAETREAKNRVIVLEALLSGEYLVQNPLSVPPPNPEAPAHRQCDFWYNLAEFVRSREDPNSAQAARAREDALGRMRIVLDGLENRDLLYSIAVARELAPHYEPGYGATLPTHLDETDPKNRLAVATKFILSEAQVTGGTTNVVRRFSDIASKAFVRPGVCIGRGS</sequence>
<evidence type="ECO:0000259" key="8">
    <source>
        <dbReference type="PROSITE" id="PS50048"/>
    </source>
</evidence>
<proteinExistence type="predicted"/>
<dbReference type="OrthoDB" id="5375558at2759"/>
<dbReference type="PROSITE" id="PS50048">
    <property type="entry name" value="ZN2_CY6_FUNGAL_2"/>
    <property type="match status" value="1"/>
</dbReference>
<dbReference type="PANTHER" id="PTHR36206">
    <property type="entry name" value="ASPERCRYPTIN BIOSYNTHESIS CLUSTER-SPECIFIC TRANSCRIPTION REGULATOR ATNN-RELATED"/>
    <property type="match status" value="1"/>
</dbReference>
<feature type="region of interest" description="Disordered" evidence="7">
    <location>
        <begin position="303"/>
        <end position="400"/>
    </location>
</feature>
<dbReference type="GO" id="GO:0008270">
    <property type="term" value="F:zinc ion binding"/>
    <property type="evidence" value="ECO:0007669"/>
    <property type="project" value="InterPro"/>
</dbReference>
<dbReference type="GO" id="GO:0003677">
    <property type="term" value="F:DNA binding"/>
    <property type="evidence" value="ECO:0007669"/>
    <property type="project" value="UniProtKB-KW"/>
</dbReference>
<dbReference type="AlphaFoldDB" id="A0A9P8WIE4"/>
<feature type="compositionally biased region" description="Low complexity" evidence="7">
    <location>
        <begin position="319"/>
        <end position="333"/>
    </location>
</feature>
<dbReference type="SUPFAM" id="SSF57701">
    <property type="entry name" value="Zn2/Cys6 DNA-binding domain"/>
    <property type="match status" value="1"/>
</dbReference>
<feature type="compositionally biased region" description="Low complexity" evidence="7">
    <location>
        <begin position="16"/>
        <end position="108"/>
    </location>
</feature>
<dbReference type="Proteomes" id="UP000777438">
    <property type="component" value="Unassembled WGS sequence"/>
</dbReference>
<keyword evidence="10" id="KW-1185">Reference proteome</keyword>
<dbReference type="CDD" id="cd00067">
    <property type="entry name" value="GAL4"/>
    <property type="match status" value="1"/>
</dbReference>
<dbReference type="SMART" id="SM00066">
    <property type="entry name" value="GAL4"/>
    <property type="match status" value="1"/>
</dbReference>
<evidence type="ECO:0000256" key="7">
    <source>
        <dbReference type="SAM" id="MobiDB-lite"/>
    </source>
</evidence>
<gene>
    <name evidence="9" type="ORF">B0T10DRAFT_112516</name>
</gene>
<name>A0A9P8WIE4_9HYPO</name>
<reference evidence="9 10" key="1">
    <citation type="journal article" date="2021" name="Nat. Commun.">
        <title>Genetic determinants of endophytism in the Arabidopsis root mycobiome.</title>
        <authorList>
            <person name="Mesny F."/>
            <person name="Miyauchi S."/>
            <person name="Thiergart T."/>
            <person name="Pickel B."/>
            <person name="Atanasova L."/>
            <person name="Karlsson M."/>
            <person name="Huettel B."/>
            <person name="Barry K.W."/>
            <person name="Haridas S."/>
            <person name="Chen C."/>
            <person name="Bauer D."/>
            <person name="Andreopoulos W."/>
            <person name="Pangilinan J."/>
            <person name="LaButti K."/>
            <person name="Riley R."/>
            <person name="Lipzen A."/>
            <person name="Clum A."/>
            <person name="Drula E."/>
            <person name="Henrissat B."/>
            <person name="Kohler A."/>
            <person name="Grigoriev I.V."/>
            <person name="Martin F.M."/>
            <person name="Hacquard S."/>
        </authorList>
    </citation>
    <scope>NUCLEOTIDE SEQUENCE [LARGE SCALE GENOMIC DNA]</scope>
    <source>
        <strain evidence="9 10">MPI-CAGE-CH-0241</strain>
    </source>
</reference>
<evidence type="ECO:0000256" key="6">
    <source>
        <dbReference type="ARBA" id="ARBA00023242"/>
    </source>
</evidence>
<organism evidence="9 10">
    <name type="scientific">Thelonectria olida</name>
    <dbReference type="NCBI Taxonomy" id="1576542"/>
    <lineage>
        <taxon>Eukaryota</taxon>
        <taxon>Fungi</taxon>
        <taxon>Dikarya</taxon>
        <taxon>Ascomycota</taxon>
        <taxon>Pezizomycotina</taxon>
        <taxon>Sordariomycetes</taxon>
        <taxon>Hypocreomycetidae</taxon>
        <taxon>Hypocreales</taxon>
        <taxon>Nectriaceae</taxon>
        <taxon>Thelonectria</taxon>
    </lineage>
</organism>
<feature type="domain" description="Zn(2)-C6 fungal-type" evidence="8">
    <location>
        <begin position="271"/>
        <end position="299"/>
    </location>
</feature>